<name>A0A0F9MPT9_9ZZZZ</name>
<keyword evidence="1" id="KW-0472">Membrane</keyword>
<feature type="transmembrane region" description="Helical" evidence="1">
    <location>
        <begin position="12"/>
        <end position="40"/>
    </location>
</feature>
<gene>
    <name evidence="2" type="ORF">LCGC14_1064470</name>
</gene>
<keyword evidence="1" id="KW-0812">Transmembrane</keyword>
<keyword evidence="1" id="KW-1133">Transmembrane helix</keyword>
<protein>
    <submittedName>
        <fullName evidence="2">Uncharacterized protein</fullName>
    </submittedName>
</protein>
<proteinExistence type="predicted"/>
<dbReference type="PROSITE" id="PS51257">
    <property type="entry name" value="PROKAR_LIPOPROTEIN"/>
    <property type="match status" value="1"/>
</dbReference>
<dbReference type="AlphaFoldDB" id="A0A0F9MPT9"/>
<feature type="transmembrane region" description="Helical" evidence="1">
    <location>
        <begin position="52"/>
        <end position="72"/>
    </location>
</feature>
<sequence>MNRYLEYTLMGLGVLMFSASCLFWLAILLSLLIAAYWFLIRPMIPTWSALDTFGVVVILGLLGTGWIISSLLDRGSAPH</sequence>
<reference evidence="2" key="1">
    <citation type="journal article" date="2015" name="Nature">
        <title>Complex archaea that bridge the gap between prokaryotes and eukaryotes.</title>
        <authorList>
            <person name="Spang A."/>
            <person name="Saw J.H."/>
            <person name="Jorgensen S.L."/>
            <person name="Zaremba-Niedzwiedzka K."/>
            <person name="Martijn J."/>
            <person name="Lind A.E."/>
            <person name="van Eijk R."/>
            <person name="Schleper C."/>
            <person name="Guy L."/>
            <person name="Ettema T.J."/>
        </authorList>
    </citation>
    <scope>NUCLEOTIDE SEQUENCE</scope>
</reference>
<dbReference type="EMBL" id="LAZR01004541">
    <property type="protein sequence ID" value="KKN07674.1"/>
    <property type="molecule type" value="Genomic_DNA"/>
</dbReference>
<organism evidence="2">
    <name type="scientific">marine sediment metagenome</name>
    <dbReference type="NCBI Taxonomy" id="412755"/>
    <lineage>
        <taxon>unclassified sequences</taxon>
        <taxon>metagenomes</taxon>
        <taxon>ecological metagenomes</taxon>
    </lineage>
</organism>
<evidence type="ECO:0000313" key="2">
    <source>
        <dbReference type="EMBL" id="KKN07674.1"/>
    </source>
</evidence>
<evidence type="ECO:0000256" key="1">
    <source>
        <dbReference type="SAM" id="Phobius"/>
    </source>
</evidence>
<accession>A0A0F9MPT9</accession>
<comment type="caution">
    <text evidence="2">The sequence shown here is derived from an EMBL/GenBank/DDBJ whole genome shotgun (WGS) entry which is preliminary data.</text>
</comment>